<protein>
    <submittedName>
        <fullName evidence="3">Uncharacterized protein</fullName>
    </submittedName>
</protein>
<proteinExistence type="predicted"/>
<dbReference type="AlphaFoldDB" id="A0A1H1SXL2"/>
<sequence length="80" mass="8563">MFPYLKGALLFALIAGVAYAASAILVPDVVAIADTDQPQPHLELAFMLKAIELAGLGGVILVLISALPVWFRNRSETTLR</sequence>
<dbReference type="EMBL" id="LT629750">
    <property type="protein sequence ID" value="SDS52456.1"/>
    <property type="molecule type" value="Genomic_DNA"/>
</dbReference>
<feature type="transmembrane region" description="Helical" evidence="1">
    <location>
        <begin position="44"/>
        <end position="71"/>
    </location>
</feature>
<feature type="chain" id="PRO_5009260529" evidence="2">
    <location>
        <begin position="21"/>
        <end position="80"/>
    </location>
</feature>
<organism evidence="3 4">
    <name type="scientific">Bradyrhizobium canariense</name>
    <dbReference type="NCBI Taxonomy" id="255045"/>
    <lineage>
        <taxon>Bacteria</taxon>
        <taxon>Pseudomonadati</taxon>
        <taxon>Pseudomonadota</taxon>
        <taxon>Alphaproteobacteria</taxon>
        <taxon>Hyphomicrobiales</taxon>
        <taxon>Nitrobacteraceae</taxon>
        <taxon>Bradyrhizobium</taxon>
    </lineage>
</organism>
<gene>
    <name evidence="3" type="ORF">SAMN05444158_2321</name>
</gene>
<feature type="signal peptide" evidence="2">
    <location>
        <begin position="1"/>
        <end position="20"/>
    </location>
</feature>
<evidence type="ECO:0000313" key="3">
    <source>
        <dbReference type="EMBL" id="SDS52456.1"/>
    </source>
</evidence>
<reference evidence="4" key="1">
    <citation type="submission" date="2016-10" db="EMBL/GenBank/DDBJ databases">
        <authorList>
            <person name="Varghese N."/>
            <person name="Submissions S."/>
        </authorList>
    </citation>
    <scope>NUCLEOTIDE SEQUENCE [LARGE SCALE GENOMIC DNA]</scope>
    <source>
        <strain evidence="4">GAS369</strain>
    </source>
</reference>
<keyword evidence="1" id="KW-1133">Transmembrane helix</keyword>
<keyword evidence="1" id="KW-0472">Membrane</keyword>
<keyword evidence="1" id="KW-0812">Transmembrane</keyword>
<keyword evidence="2" id="KW-0732">Signal</keyword>
<evidence type="ECO:0000313" key="4">
    <source>
        <dbReference type="Proteomes" id="UP000243904"/>
    </source>
</evidence>
<evidence type="ECO:0000256" key="2">
    <source>
        <dbReference type="SAM" id="SignalP"/>
    </source>
</evidence>
<keyword evidence="4" id="KW-1185">Reference proteome</keyword>
<accession>A0A1H1SXL2</accession>
<dbReference type="Proteomes" id="UP000243904">
    <property type="component" value="Chromosome I"/>
</dbReference>
<evidence type="ECO:0000256" key="1">
    <source>
        <dbReference type="SAM" id="Phobius"/>
    </source>
</evidence>
<name>A0A1H1SXL2_9BRAD</name>